<organism evidence="1 2">
    <name type="scientific">Hygrophoropsis aurantiaca</name>
    <dbReference type="NCBI Taxonomy" id="72124"/>
    <lineage>
        <taxon>Eukaryota</taxon>
        <taxon>Fungi</taxon>
        <taxon>Dikarya</taxon>
        <taxon>Basidiomycota</taxon>
        <taxon>Agaricomycotina</taxon>
        <taxon>Agaricomycetes</taxon>
        <taxon>Agaricomycetidae</taxon>
        <taxon>Boletales</taxon>
        <taxon>Coniophorineae</taxon>
        <taxon>Hygrophoropsidaceae</taxon>
        <taxon>Hygrophoropsis</taxon>
    </lineage>
</organism>
<dbReference type="EMBL" id="MU268394">
    <property type="protein sequence ID" value="KAH7904673.1"/>
    <property type="molecule type" value="Genomic_DNA"/>
</dbReference>
<comment type="caution">
    <text evidence="1">The sequence shown here is derived from an EMBL/GenBank/DDBJ whole genome shotgun (WGS) entry which is preliminary data.</text>
</comment>
<sequence length="356" mass="40357">MSGDPIPTLALSFDSDLHLLRPLQISLGHFSQEFQKWQNDSVGMQDGSPMSGDPIPTLTLSFNPDLHTKVVVIVTHSIGVTKGAIKKRMMVQQKMNHWTHTRRSGMKGKILHQSRRMRNHPQEAAGNSSQESDNESEEYVLEPYESYGDDDNDSEIVYLRSMYSYADALDAIFQDKDDATTGIADELLALIGSSGPLEEGERRNHPVAPQGVRIPHEQTDCRNMDWMVGWDDYERSSVPARPVTTDEDLPLQTVLASASTEAMKEFDCEIPSGAQRKFRRAWYGQLYGLSKNFSDKLFAAIMDFMESKDGFLVPRSHLNARAINEEKADRLTLWNNRMGFTFFHNLEFNMVDGCQR</sequence>
<evidence type="ECO:0000313" key="1">
    <source>
        <dbReference type="EMBL" id="KAH7904673.1"/>
    </source>
</evidence>
<gene>
    <name evidence="1" type="ORF">BJ138DRAFT_1106619</name>
</gene>
<protein>
    <submittedName>
        <fullName evidence="1">Uncharacterized protein</fullName>
    </submittedName>
</protein>
<dbReference type="Proteomes" id="UP000790377">
    <property type="component" value="Unassembled WGS sequence"/>
</dbReference>
<accession>A0ACB7ZV58</accession>
<name>A0ACB7ZV58_9AGAM</name>
<keyword evidence="2" id="KW-1185">Reference proteome</keyword>
<evidence type="ECO:0000313" key="2">
    <source>
        <dbReference type="Proteomes" id="UP000790377"/>
    </source>
</evidence>
<reference evidence="1" key="1">
    <citation type="journal article" date="2021" name="New Phytol.">
        <title>Evolutionary innovations through gain and loss of genes in the ectomycorrhizal Boletales.</title>
        <authorList>
            <person name="Wu G."/>
            <person name="Miyauchi S."/>
            <person name="Morin E."/>
            <person name="Kuo A."/>
            <person name="Drula E."/>
            <person name="Varga T."/>
            <person name="Kohler A."/>
            <person name="Feng B."/>
            <person name="Cao Y."/>
            <person name="Lipzen A."/>
            <person name="Daum C."/>
            <person name="Hundley H."/>
            <person name="Pangilinan J."/>
            <person name="Johnson J."/>
            <person name="Barry K."/>
            <person name="LaButti K."/>
            <person name="Ng V."/>
            <person name="Ahrendt S."/>
            <person name="Min B."/>
            <person name="Choi I.G."/>
            <person name="Park H."/>
            <person name="Plett J.M."/>
            <person name="Magnuson J."/>
            <person name="Spatafora J.W."/>
            <person name="Nagy L.G."/>
            <person name="Henrissat B."/>
            <person name="Grigoriev I.V."/>
            <person name="Yang Z.L."/>
            <person name="Xu J."/>
            <person name="Martin F.M."/>
        </authorList>
    </citation>
    <scope>NUCLEOTIDE SEQUENCE</scope>
    <source>
        <strain evidence="1">ATCC 28755</strain>
    </source>
</reference>
<proteinExistence type="predicted"/>